<dbReference type="OrthoDB" id="199365at2"/>
<comment type="caution">
    <text evidence="2">The sequence shown here is derived from an EMBL/GenBank/DDBJ whole genome shotgun (WGS) entry which is preliminary data.</text>
</comment>
<dbReference type="RefSeq" id="WP_143949207.1">
    <property type="nucleotide sequence ID" value="NZ_BAABMB010000001.1"/>
</dbReference>
<keyword evidence="1" id="KW-1133">Transmembrane helix</keyword>
<reference evidence="2 3" key="1">
    <citation type="submission" date="2019-07" db="EMBL/GenBank/DDBJ databases">
        <title>Qingshengfaniella alkalisoli gen. nov., sp. nov., isolated from saline soil.</title>
        <authorList>
            <person name="Xu L."/>
            <person name="Huang X.-X."/>
            <person name="Sun J.-Q."/>
        </authorList>
    </citation>
    <scope>NUCLEOTIDE SEQUENCE [LARGE SCALE GENOMIC DNA]</scope>
    <source>
        <strain evidence="2 3">DSM 27279</strain>
    </source>
</reference>
<feature type="transmembrane region" description="Helical" evidence="1">
    <location>
        <begin position="12"/>
        <end position="34"/>
    </location>
</feature>
<keyword evidence="1" id="KW-0472">Membrane</keyword>
<dbReference type="EMBL" id="VLTJ01000029">
    <property type="protein sequence ID" value="TSH92841.1"/>
    <property type="molecule type" value="Genomic_DNA"/>
</dbReference>
<keyword evidence="3" id="KW-1185">Reference proteome</keyword>
<proteinExistence type="predicted"/>
<evidence type="ECO:0000313" key="3">
    <source>
        <dbReference type="Proteomes" id="UP000318405"/>
    </source>
</evidence>
<name>A0A556AIZ0_9BURK</name>
<evidence type="ECO:0000256" key="1">
    <source>
        <dbReference type="SAM" id="Phobius"/>
    </source>
</evidence>
<sequence>MRFLDEEDNDPMLSVVNLIDLFLVVIGILMVTIAQNPLNPFSQERVVVVENPGEADMRITVKEGQELTRYESSGELGQGQGARAGVTYRLDDGRMIYVPED</sequence>
<gene>
    <name evidence="2" type="ORF">FOZ76_15700</name>
</gene>
<dbReference type="InterPro" id="IPR018676">
    <property type="entry name" value="DUF2149"/>
</dbReference>
<dbReference type="Pfam" id="PF09919">
    <property type="entry name" value="DUF2149"/>
    <property type="match status" value="1"/>
</dbReference>
<accession>A0A556AIZ0</accession>
<protein>
    <submittedName>
        <fullName evidence="2">DUF2149 domain-containing protein</fullName>
    </submittedName>
</protein>
<keyword evidence="1" id="KW-0812">Transmembrane</keyword>
<dbReference type="Proteomes" id="UP000318405">
    <property type="component" value="Unassembled WGS sequence"/>
</dbReference>
<evidence type="ECO:0000313" key="2">
    <source>
        <dbReference type="EMBL" id="TSH92841.1"/>
    </source>
</evidence>
<organism evidence="2 3">
    <name type="scientific">Verticiella sediminum</name>
    <dbReference type="NCBI Taxonomy" id="1247510"/>
    <lineage>
        <taxon>Bacteria</taxon>
        <taxon>Pseudomonadati</taxon>
        <taxon>Pseudomonadota</taxon>
        <taxon>Betaproteobacteria</taxon>
        <taxon>Burkholderiales</taxon>
        <taxon>Alcaligenaceae</taxon>
        <taxon>Verticiella</taxon>
    </lineage>
</organism>
<dbReference type="AlphaFoldDB" id="A0A556AIZ0"/>